<dbReference type="Proteomes" id="UP000663760">
    <property type="component" value="Chromosome 11"/>
</dbReference>
<dbReference type="GO" id="GO:0003676">
    <property type="term" value="F:nucleic acid binding"/>
    <property type="evidence" value="ECO:0007669"/>
    <property type="project" value="InterPro"/>
</dbReference>
<evidence type="ECO:0000313" key="3">
    <source>
        <dbReference type="Proteomes" id="UP000663760"/>
    </source>
</evidence>
<dbReference type="InterPro" id="IPR001584">
    <property type="entry name" value="Integrase_cat-core"/>
</dbReference>
<keyword evidence="3" id="KW-1185">Reference proteome</keyword>
<name>A0A7I8L741_SPIIN</name>
<dbReference type="EMBL" id="LR746274">
    <property type="protein sequence ID" value="CAA7405456.1"/>
    <property type="molecule type" value="Genomic_DNA"/>
</dbReference>
<dbReference type="InterPro" id="IPR050951">
    <property type="entry name" value="Retrovirus_Pol_polyprotein"/>
</dbReference>
<dbReference type="SUPFAM" id="SSF53098">
    <property type="entry name" value="Ribonuclease H-like"/>
    <property type="match status" value="1"/>
</dbReference>
<protein>
    <recommendedName>
        <fullName evidence="1">Integrase catalytic domain-containing protein</fullName>
    </recommendedName>
</protein>
<dbReference type="OrthoDB" id="1936645at2759"/>
<reference evidence="2" key="1">
    <citation type="submission" date="2020-02" db="EMBL/GenBank/DDBJ databases">
        <authorList>
            <person name="Scholz U."/>
            <person name="Mascher M."/>
            <person name="Fiebig A."/>
        </authorList>
    </citation>
    <scope>NUCLEOTIDE SEQUENCE</scope>
</reference>
<dbReference type="GO" id="GO:0015074">
    <property type="term" value="P:DNA integration"/>
    <property type="evidence" value="ECO:0007669"/>
    <property type="project" value="InterPro"/>
</dbReference>
<feature type="domain" description="Integrase catalytic" evidence="1">
    <location>
        <begin position="1"/>
        <end position="106"/>
    </location>
</feature>
<dbReference type="PROSITE" id="PS50994">
    <property type="entry name" value="INTEGRASE"/>
    <property type="match status" value="1"/>
</dbReference>
<dbReference type="InterPro" id="IPR036397">
    <property type="entry name" value="RNaseH_sf"/>
</dbReference>
<dbReference type="PANTHER" id="PTHR37984">
    <property type="entry name" value="PROTEIN CBG26694"/>
    <property type="match status" value="1"/>
</dbReference>
<evidence type="ECO:0000259" key="1">
    <source>
        <dbReference type="PROSITE" id="PS50994"/>
    </source>
</evidence>
<dbReference type="PANTHER" id="PTHR37984:SF5">
    <property type="entry name" value="PROTEIN NYNRIN-LIKE"/>
    <property type="match status" value="1"/>
</dbReference>
<dbReference type="Gene3D" id="3.30.420.10">
    <property type="entry name" value="Ribonuclease H-like superfamily/Ribonuclease H"/>
    <property type="match status" value="1"/>
</dbReference>
<evidence type="ECO:0000313" key="2">
    <source>
        <dbReference type="EMBL" id="CAA7405456.1"/>
    </source>
</evidence>
<gene>
    <name evidence="2" type="ORF">SI8410_11016134</name>
</gene>
<accession>A0A7I8L741</accession>
<dbReference type="AlphaFoldDB" id="A0A7I8L741"/>
<sequence>MVVMKFIQSHIFSRFGCPKAIISDGGTHFTHRQFRELLRKNSVNHRMTTHYHPQTNGEAEVANREIQRILKKIVRPDNKDWSTKLDDALWAYRPLLKHLWECLHLC</sequence>
<organism evidence="2 3">
    <name type="scientific">Spirodela intermedia</name>
    <name type="common">Intermediate duckweed</name>
    <dbReference type="NCBI Taxonomy" id="51605"/>
    <lineage>
        <taxon>Eukaryota</taxon>
        <taxon>Viridiplantae</taxon>
        <taxon>Streptophyta</taxon>
        <taxon>Embryophyta</taxon>
        <taxon>Tracheophyta</taxon>
        <taxon>Spermatophyta</taxon>
        <taxon>Magnoliopsida</taxon>
        <taxon>Liliopsida</taxon>
        <taxon>Araceae</taxon>
        <taxon>Lemnoideae</taxon>
        <taxon>Spirodela</taxon>
    </lineage>
</organism>
<proteinExistence type="predicted"/>
<dbReference type="InterPro" id="IPR012337">
    <property type="entry name" value="RNaseH-like_sf"/>
</dbReference>